<dbReference type="AlphaFoldDB" id="A0A5A7R7R9"/>
<evidence type="ECO:0000313" key="1">
    <source>
        <dbReference type="EMBL" id="GER52404.1"/>
    </source>
</evidence>
<accession>A0A5A7R7R9</accession>
<proteinExistence type="predicted"/>
<protein>
    <submittedName>
        <fullName evidence="1">Altered inheritance of mitochondria protein 36</fullName>
    </submittedName>
</protein>
<reference evidence="2" key="1">
    <citation type="journal article" date="2019" name="Curr. Biol.">
        <title>Genome Sequence of Striga asiatica Provides Insight into the Evolution of Plant Parasitism.</title>
        <authorList>
            <person name="Yoshida S."/>
            <person name="Kim S."/>
            <person name="Wafula E.K."/>
            <person name="Tanskanen J."/>
            <person name="Kim Y.M."/>
            <person name="Honaas L."/>
            <person name="Yang Z."/>
            <person name="Spallek T."/>
            <person name="Conn C.E."/>
            <person name="Ichihashi Y."/>
            <person name="Cheong K."/>
            <person name="Cui S."/>
            <person name="Der J.P."/>
            <person name="Gundlach H."/>
            <person name="Jiao Y."/>
            <person name="Hori C."/>
            <person name="Ishida J.K."/>
            <person name="Kasahara H."/>
            <person name="Kiba T."/>
            <person name="Kim M.S."/>
            <person name="Koo N."/>
            <person name="Laohavisit A."/>
            <person name="Lee Y.H."/>
            <person name="Lumba S."/>
            <person name="McCourt P."/>
            <person name="Mortimer J.C."/>
            <person name="Mutuku J.M."/>
            <person name="Nomura T."/>
            <person name="Sasaki-Sekimoto Y."/>
            <person name="Seto Y."/>
            <person name="Wang Y."/>
            <person name="Wakatake T."/>
            <person name="Sakakibara H."/>
            <person name="Demura T."/>
            <person name="Yamaguchi S."/>
            <person name="Yoneyama K."/>
            <person name="Manabe R.I."/>
            <person name="Nelson D.C."/>
            <person name="Schulman A.H."/>
            <person name="Timko M.P."/>
            <person name="dePamphilis C.W."/>
            <person name="Choi D."/>
            <person name="Shirasu K."/>
        </authorList>
    </citation>
    <scope>NUCLEOTIDE SEQUENCE [LARGE SCALE GENOMIC DNA]</scope>
    <source>
        <strain evidence="2">cv. UVA1</strain>
    </source>
</reference>
<name>A0A5A7R7R9_STRAF</name>
<sequence>MKQKVPMLVKNRKPLYSERKLGKPVKSIAYHTKQKRANINGSILFISRVHVCPQEQSRRDNGDYENLHCLKNVDERVSLDEEPLFVEIGLEKLPFGYGVFFEDKGRLVSPVLIVSPFSLGASEAAGLEEVDDMLAWALIHDLTFG</sequence>
<evidence type="ECO:0000313" key="2">
    <source>
        <dbReference type="Proteomes" id="UP000325081"/>
    </source>
</evidence>
<gene>
    <name evidence="1" type="ORF">STAS_29847</name>
</gene>
<dbReference type="Proteomes" id="UP000325081">
    <property type="component" value="Unassembled WGS sequence"/>
</dbReference>
<organism evidence="1 2">
    <name type="scientific">Striga asiatica</name>
    <name type="common">Asiatic witchweed</name>
    <name type="synonym">Buchnera asiatica</name>
    <dbReference type="NCBI Taxonomy" id="4170"/>
    <lineage>
        <taxon>Eukaryota</taxon>
        <taxon>Viridiplantae</taxon>
        <taxon>Streptophyta</taxon>
        <taxon>Embryophyta</taxon>
        <taxon>Tracheophyta</taxon>
        <taxon>Spermatophyta</taxon>
        <taxon>Magnoliopsida</taxon>
        <taxon>eudicotyledons</taxon>
        <taxon>Gunneridae</taxon>
        <taxon>Pentapetalae</taxon>
        <taxon>asterids</taxon>
        <taxon>lamiids</taxon>
        <taxon>Lamiales</taxon>
        <taxon>Orobanchaceae</taxon>
        <taxon>Buchnereae</taxon>
        <taxon>Striga</taxon>
    </lineage>
</organism>
<comment type="caution">
    <text evidence="1">The sequence shown here is derived from an EMBL/GenBank/DDBJ whole genome shotgun (WGS) entry which is preliminary data.</text>
</comment>
<dbReference type="EMBL" id="BKCP01010292">
    <property type="protein sequence ID" value="GER52404.1"/>
    <property type="molecule type" value="Genomic_DNA"/>
</dbReference>
<keyword evidence="2" id="KW-1185">Reference proteome</keyword>